<comment type="caution">
    <text evidence="15">The sequence shown here is derived from an EMBL/GenBank/DDBJ whole genome shotgun (WGS) entry which is preliminary data.</text>
</comment>
<dbReference type="SUPFAM" id="SSF55874">
    <property type="entry name" value="ATPase domain of HSP90 chaperone/DNA topoisomerase II/histidine kinase"/>
    <property type="match status" value="1"/>
</dbReference>
<dbReference type="Gene3D" id="3.30.565.10">
    <property type="entry name" value="Histidine kinase-like ATPase, C-terminal domain"/>
    <property type="match status" value="1"/>
</dbReference>
<keyword evidence="9" id="KW-0902">Two-component regulatory system</keyword>
<dbReference type="SUPFAM" id="SSF47384">
    <property type="entry name" value="Homodimeric domain of signal transducing histidine kinase"/>
    <property type="match status" value="1"/>
</dbReference>
<evidence type="ECO:0000313" key="16">
    <source>
        <dbReference type="Proteomes" id="UP000461585"/>
    </source>
</evidence>
<feature type="domain" description="HAMP" evidence="14">
    <location>
        <begin position="185"/>
        <end position="237"/>
    </location>
</feature>
<reference evidence="15 16" key="1">
    <citation type="submission" date="2020-01" db="EMBL/GenBank/DDBJ databases">
        <title>Anaeroalcalibacter tamaniensis gen. nov., sp. nov., moderately halophilic strictly anaerobic fermenter bacterium from mud volcano of Taman peninsula.</title>
        <authorList>
            <person name="Frolova A."/>
            <person name="Merkel A.Y."/>
            <person name="Slobodkin A.I."/>
        </authorList>
    </citation>
    <scope>NUCLEOTIDE SEQUENCE [LARGE SCALE GENOMIC DNA]</scope>
    <source>
        <strain evidence="15 16">F-3ap</strain>
    </source>
</reference>
<evidence type="ECO:0000256" key="1">
    <source>
        <dbReference type="ARBA" id="ARBA00000085"/>
    </source>
</evidence>
<dbReference type="InterPro" id="IPR005467">
    <property type="entry name" value="His_kinase_dom"/>
</dbReference>
<evidence type="ECO:0000256" key="6">
    <source>
        <dbReference type="ARBA" id="ARBA00022692"/>
    </source>
</evidence>
<dbReference type="PROSITE" id="PS50109">
    <property type="entry name" value="HIS_KIN"/>
    <property type="match status" value="1"/>
</dbReference>
<dbReference type="InterPro" id="IPR050428">
    <property type="entry name" value="TCS_sensor_his_kinase"/>
</dbReference>
<dbReference type="CDD" id="cd00082">
    <property type="entry name" value="HisKA"/>
    <property type="match status" value="1"/>
</dbReference>
<dbReference type="InterPro" id="IPR036097">
    <property type="entry name" value="HisK_dim/P_sf"/>
</dbReference>
<dbReference type="Pfam" id="PF00512">
    <property type="entry name" value="HisKA"/>
    <property type="match status" value="1"/>
</dbReference>
<evidence type="ECO:0000256" key="3">
    <source>
        <dbReference type="ARBA" id="ARBA00012438"/>
    </source>
</evidence>
<dbReference type="InterPro" id="IPR003594">
    <property type="entry name" value="HATPase_dom"/>
</dbReference>
<evidence type="ECO:0000256" key="8">
    <source>
        <dbReference type="ARBA" id="ARBA00022989"/>
    </source>
</evidence>
<evidence type="ECO:0000256" key="11">
    <source>
        <dbReference type="SAM" id="MobiDB-lite"/>
    </source>
</evidence>
<dbReference type="Gene3D" id="1.10.287.130">
    <property type="match status" value="1"/>
</dbReference>
<evidence type="ECO:0000256" key="10">
    <source>
        <dbReference type="ARBA" id="ARBA00023136"/>
    </source>
</evidence>
<evidence type="ECO:0000256" key="7">
    <source>
        <dbReference type="ARBA" id="ARBA00022777"/>
    </source>
</evidence>
<dbReference type="GO" id="GO:0005886">
    <property type="term" value="C:plasma membrane"/>
    <property type="evidence" value="ECO:0007669"/>
    <property type="project" value="TreeGrafter"/>
</dbReference>
<evidence type="ECO:0000256" key="2">
    <source>
        <dbReference type="ARBA" id="ARBA00004370"/>
    </source>
</evidence>
<keyword evidence="16" id="KW-1185">Reference proteome</keyword>
<evidence type="ECO:0000256" key="5">
    <source>
        <dbReference type="ARBA" id="ARBA00022679"/>
    </source>
</evidence>
<dbReference type="PROSITE" id="PS50885">
    <property type="entry name" value="HAMP"/>
    <property type="match status" value="1"/>
</dbReference>
<keyword evidence="10 12" id="KW-0472">Membrane</keyword>
<evidence type="ECO:0000313" key="15">
    <source>
        <dbReference type="EMBL" id="NDL67132.1"/>
    </source>
</evidence>
<dbReference type="GO" id="GO:0000155">
    <property type="term" value="F:phosphorelay sensor kinase activity"/>
    <property type="evidence" value="ECO:0007669"/>
    <property type="project" value="InterPro"/>
</dbReference>
<evidence type="ECO:0000256" key="12">
    <source>
        <dbReference type="SAM" id="Phobius"/>
    </source>
</evidence>
<dbReference type="EMBL" id="JAAEEH010000010">
    <property type="protein sequence ID" value="NDL67132.1"/>
    <property type="molecule type" value="Genomic_DNA"/>
</dbReference>
<feature type="domain" description="Histidine kinase" evidence="13">
    <location>
        <begin position="245"/>
        <end position="450"/>
    </location>
</feature>
<dbReference type="InterPro" id="IPR003660">
    <property type="entry name" value="HAMP_dom"/>
</dbReference>
<feature type="region of interest" description="Disordered" evidence="11">
    <location>
        <begin position="50"/>
        <end position="72"/>
    </location>
</feature>
<keyword evidence="7 15" id="KW-0418">Kinase</keyword>
<dbReference type="Gene3D" id="6.10.340.10">
    <property type="match status" value="1"/>
</dbReference>
<evidence type="ECO:0000259" key="14">
    <source>
        <dbReference type="PROSITE" id="PS50885"/>
    </source>
</evidence>
<dbReference type="InterPro" id="IPR036890">
    <property type="entry name" value="HATPase_C_sf"/>
</dbReference>
<dbReference type="Pfam" id="PF02518">
    <property type="entry name" value="HATPase_c"/>
    <property type="match status" value="1"/>
</dbReference>
<protein>
    <recommendedName>
        <fullName evidence="3">histidine kinase</fullName>
        <ecNumber evidence="3">2.7.13.3</ecNumber>
    </recommendedName>
</protein>
<dbReference type="PANTHER" id="PTHR45436:SF5">
    <property type="entry name" value="SENSOR HISTIDINE KINASE TRCS"/>
    <property type="match status" value="1"/>
</dbReference>
<organism evidence="15 16">
    <name type="scientific">Anaerotalea alkaliphila</name>
    <dbReference type="NCBI Taxonomy" id="2662126"/>
    <lineage>
        <taxon>Bacteria</taxon>
        <taxon>Bacillati</taxon>
        <taxon>Bacillota</taxon>
        <taxon>Clostridia</taxon>
        <taxon>Eubacteriales</taxon>
        <taxon>Anaerotalea</taxon>
    </lineage>
</organism>
<evidence type="ECO:0000256" key="4">
    <source>
        <dbReference type="ARBA" id="ARBA00022553"/>
    </source>
</evidence>
<sequence length="452" mass="50847">MNGRKKGIRSRMMLLVGSLVLGVFLLVALVFQVLMSSYMEKSATQALSVSRQDILQDRREDRPPKMDRPPTGRAEMVLVSRDYGIESPWAEHGLDQRGEEQAAFVQGLEEQLAVLGTGGVRKMETGNSLYYFTSVERQEIPGTYVVFFINMSDLYSLQQTILMFLGVAMLGALLAGTAIAWGIASRIAGPIRHLMDSAVRMGEGVYEPITEEFQDLELDRLKQAMNESMIKLETYDTEQRTFFQNVSHELRTPLQIIKSNAEGIEYGILEGAKAAAVVREETDRLGGLVEDILYLARLEGNSNDMVYKRNDLREILSYTVERYGPILRKKGIQVEYDFQEDPVWYLCEERSMERAFQNLLSNAVRHTRDRIRISCRRMEERILVAVEDNGPGIQDAELPHIFERFYKGAGGKHGLGLSIVKAIVQSHGGRVEVSTGPGGTVFTILFQGEEAC</sequence>
<evidence type="ECO:0000256" key="9">
    <source>
        <dbReference type="ARBA" id="ARBA00023012"/>
    </source>
</evidence>
<keyword evidence="6 12" id="KW-0812">Transmembrane</keyword>
<keyword evidence="8 12" id="KW-1133">Transmembrane helix</keyword>
<dbReference type="SMART" id="SM00387">
    <property type="entry name" value="HATPase_c"/>
    <property type="match status" value="1"/>
</dbReference>
<dbReference type="AlphaFoldDB" id="A0A7X5HV02"/>
<keyword evidence="4" id="KW-0597">Phosphoprotein</keyword>
<name>A0A7X5HV02_9FIRM</name>
<gene>
    <name evidence="15" type="ORF">GXN74_05145</name>
</gene>
<proteinExistence type="predicted"/>
<dbReference type="InterPro" id="IPR003661">
    <property type="entry name" value="HisK_dim/P_dom"/>
</dbReference>
<dbReference type="CDD" id="cd00075">
    <property type="entry name" value="HATPase"/>
    <property type="match status" value="1"/>
</dbReference>
<dbReference type="PRINTS" id="PR00344">
    <property type="entry name" value="BCTRLSENSOR"/>
</dbReference>
<feature type="transmembrane region" description="Helical" evidence="12">
    <location>
        <begin position="12"/>
        <end position="34"/>
    </location>
</feature>
<dbReference type="RefSeq" id="WP_162369861.1">
    <property type="nucleotide sequence ID" value="NZ_JAAEEH010000010.1"/>
</dbReference>
<comment type="catalytic activity">
    <reaction evidence="1">
        <text>ATP + protein L-histidine = ADP + protein N-phospho-L-histidine.</text>
        <dbReference type="EC" id="2.7.13.3"/>
    </reaction>
</comment>
<dbReference type="EC" id="2.7.13.3" evidence="3"/>
<feature type="transmembrane region" description="Helical" evidence="12">
    <location>
        <begin position="161"/>
        <end position="184"/>
    </location>
</feature>
<dbReference type="PANTHER" id="PTHR45436">
    <property type="entry name" value="SENSOR HISTIDINE KINASE YKOH"/>
    <property type="match status" value="1"/>
</dbReference>
<dbReference type="InterPro" id="IPR004358">
    <property type="entry name" value="Sig_transdc_His_kin-like_C"/>
</dbReference>
<accession>A0A7X5HV02</accession>
<feature type="compositionally biased region" description="Basic and acidic residues" evidence="11">
    <location>
        <begin position="54"/>
        <end position="70"/>
    </location>
</feature>
<evidence type="ECO:0000259" key="13">
    <source>
        <dbReference type="PROSITE" id="PS50109"/>
    </source>
</evidence>
<dbReference type="Proteomes" id="UP000461585">
    <property type="component" value="Unassembled WGS sequence"/>
</dbReference>
<dbReference type="SMART" id="SM00388">
    <property type="entry name" value="HisKA"/>
    <property type="match status" value="1"/>
</dbReference>
<keyword evidence="5" id="KW-0808">Transferase</keyword>
<comment type="subcellular location">
    <subcellularLocation>
        <location evidence="2">Membrane</location>
    </subcellularLocation>
</comment>